<dbReference type="Gene3D" id="3.20.20.30">
    <property type="entry name" value="Luciferase-like domain"/>
    <property type="match status" value="1"/>
</dbReference>
<dbReference type="Proteomes" id="UP000078287">
    <property type="component" value="Unassembled WGS sequence"/>
</dbReference>
<evidence type="ECO:0000313" key="3">
    <source>
        <dbReference type="EMBL" id="OAN45444.1"/>
    </source>
</evidence>
<sequence length="332" mass="36934">MATIGLSAALEQFHPNELLEHCRLAEQYGFRGVMAADHFQPWVPAQGHNAFVYSWMGALGVMTNHRFGPGVTCPSFRTHPAVIAQAAATLGAMFPGRFWLGLGSGELLNENVVGGVWPEPLVRFEMLQEATEIIQKLLSGKEARYRGRYFQMNKVRLWTLPEQPVPIYIAATGPQTLRWAGKTCDGLITPGAAPEKLRRILADFAAGAREAGKDPDKMPKLLQLHVSWAPTDEEALQNALNQWPNGGMNFPKQDIRSPEDFAAMAKLVRPEDFRGRVLISSDLDQHRAHLQQFIDLGFDEIYVHNVGRNQVEWIKAFGEAVLPNLRPCSTAS</sequence>
<dbReference type="InterPro" id="IPR011251">
    <property type="entry name" value="Luciferase-like_dom"/>
</dbReference>
<dbReference type="InterPro" id="IPR050564">
    <property type="entry name" value="F420-G6PD/mer"/>
</dbReference>
<keyword evidence="4" id="KW-1185">Reference proteome</keyword>
<reference evidence="3 4" key="1">
    <citation type="submission" date="2016-04" db="EMBL/GenBank/DDBJ databases">
        <title>Chloroflexus islandicus sp. nov., a thermophilic filamentous anoxygenic phototrophic bacterium from geyser Strokkur (Iceland).</title>
        <authorList>
            <person name="Gaisin V.A."/>
            <person name="Kalashnikov A.M."/>
            <person name="Sukhacheva M.V."/>
            <person name="Grouzdev D.S."/>
            <person name="Ivanov T.M."/>
            <person name="Kuznetsov B."/>
            <person name="Gorlenko V.M."/>
        </authorList>
    </citation>
    <scope>NUCLEOTIDE SEQUENCE [LARGE SCALE GENOMIC DNA]</scope>
    <source>
        <strain evidence="4">isl-2</strain>
    </source>
</reference>
<evidence type="ECO:0000259" key="2">
    <source>
        <dbReference type="Pfam" id="PF00296"/>
    </source>
</evidence>
<name>A0A178MC60_9CHLR</name>
<proteinExistence type="predicted"/>
<dbReference type="GO" id="GO:0016705">
    <property type="term" value="F:oxidoreductase activity, acting on paired donors, with incorporation or reduction of molecular oxygen"/>
    <property type="evidence" value="ECO:0007669"/>
    <property type="project" value="InterPro"/>
</dbReference>
<comment type="caution">
    <text evidence="3">The sequence shown here is derived from an EMBL/GenBank/DDBJ whole genome shotgun (WGS) entry which is preliminary data.</text>
</comment>
<dbReference type="InterPro" id="IPR036661">
    <property type="entry name" value="Luciferase-like_sf"/>
</dbReference>
<protein>
    <submittedName>
        <fullName evidence="3">LLM class F420-dependent oxidoreductase</fullName>
    </submittedName>
</protein>
<dbReference type="AlphaFoldDB" id="A0A178MC60"/>
<dbReference type="STRING" id="1707952.A6A03_14800"/>
<keyword evidence="1" id="KW-0560">Oxidoreductase</keyword>
<dbReference type="Pfam" id="PF00296">
    <property type="entry name" value="Bac_luciferase"/>
    <property type="match status" value="1"/>
</dbReference>
<evidence type="ECO:0000313" key="4">
    <source>
        <dbReference type="Proteomes" id="UP000078287"/>
    </source>
</evidence>
<dbReference type="CDD" id="cd01097">
    <property type="entry name" value="Tetrahydromethanopterin_reductase"/>
    <property type="match status" value="1"/>
</dbReference>
<dbReference type="RefSeq" id="WP_066787666.1">
    <property type="nucleotide sequence ID" value="NZ_LWQS01000055.1"/>
</dbReference>
<dbReference type="InterPro" id="IPR019945">
    <property type="entry name" value="F420_G6P_DH-rel"/>
</dbReference>
<dbReference type="PANTHER" id="PTHR43244">
    <property type="match status" value="1"/>
</dbReference>
<evidence type="ECO:0000256" key="1">
    <source>
        <dbReference type="ARBA" id="ARBA00023002"/>
    </source>
</evidence>
<gene>
    <name evidence="3" type="ORF">A6A03_14800</name>
</gene>
<dbReference type="PANTHER" id="PTHR43244:SF1">
    <property type="entry name" value="5,10-METHYLENETETRAHYDROMETHANOPTERIN REDUCTASE"/>
    <property type="match status" value="1"/>
</dbReference>
<feature type="domain" description="Luciferase-like" evidence="2">
    <location>
        <begin position="11"/>
        <end position="300"/>
    </location>
</feature>
<dbReference type="SUPFAM" id="SSF51679">
    <property type="entry name" value="Bacterial luciferase-like"/>
    <property type="match status" value="1"/>
</dbReference>
<accession>A0A178MC60</accession>
<organism evidence="3 4">
    <name type="scientific">Chloroflexus islandicus</name>
    <dbReference type="NCBI Taxonomy" id="1707952"/>
    <lineage>
        <taxon>Bacteria</taxon>
        <taxon>Bacillati</taxon>
        <taxon>Chloroflexota</taxon>
        <taxon>Chloroflexia</taxon>
        <taxon>Chloroflexales</taxon>
        <taxon>Chloroflexineae</taxon>
        <taxon>Chloroflexaceae</taxon>
        <taxon>Chloroflexus</taxon>
    </lineage>
</organism>
<dbReference type="NCBIfam" id="TIGR03557">
    <property type="entry name" value="F420_G6P_family"/>
    <property type="match status" value="1"/>
</dbReference>
<dbReference type="EMBL" id="LWQS01000055">
    <property type="protein sequence ID" value="OAN45444.1"/>
    <property type="molecule type" value="Genomic_DNA"/>
</dbReference>
<dbReference type="OrthoDB" id="180193at2"/>